<evidence type="ECO:0000313" key="2">
    <source>
        <dbReference type="EMBL" id="CAL1401797.1"/>
    </source>
</evidence>
<dbReference type="AlphaFoldDB" id="A0AAV2FV19"/>
<sequence length="96" mass="10418">MAGYDNVIHNVTFGRAVMRHEEDEERSLMGQGRTSAWADRRVMGDQSDQAGSGGHGSTAFPSRADFGPTPSRADFGHGDGHAGRDKGDWQMEREGP</sequence>
<protein>
    <submittedName>
        <fullName evidence="2">Uncharacterized protein</fullName>
    </submittedName>
</protein>
<feature type="region of interest" description="Disordered" evidence="1">
    <location>
        <begin position="22"/>
        <end position="96"/>
    </location>
</feature>
<evidence type="ECO:0000256" key="1">
    <source>
        <dbReference type="SAM" id="MobiDB-lite"/>
    </source>
</evidence>
<proteinExistence type="predicted"/>
<name>A0AAV2FV19_9ROSI</name>
<dbReference type="EMBL" id="OZ034820">
    <property type="protein sequence ID" value="CAL1401797.1"/>
    <property type="molecule type" value="Genomic_DNA"/>
</dbReference>
<organism evidence="2 3">
    <name type="scientific">Linum trigynum</name>
    <dbReference type="NCBI Taxonomy" id="586398"/>
    <lineage>
        <taxon>Eukaryota</taxon>
        <taxon>Viridiplantae</taxon>
        <taxon>Streptophyta</taxon>
        <taxon>Embryophyta</taxon>
        <taxon>Tracheophyta</taxon>
        <taxon>Spermatophyta</taxon>
        <taxon>Magnoliopsida</taxon>
        <taxon>eudicotyledons</taxon>
        <taxon>Gunneridae</taxon>
        <taxon>Pentapetalae</taxon>
        <taxon>rosids</taxon>
        <taxon>fabids</taxon>
        <taxon>Malpighiales</taxon>
        <taxon>Linaceae</taxon>
        <taxon>Linum</taxon>
    </lineage>
</organism>
<evidence type="ECO:0000313" key="3">
    <source>
        <dbReference type="Proteomes" id="UP001497516"/>
    </source>
</evidence>
<feature type="compositionally biased region" description="Basic and acidic residues" evidence="1">
    <location>
        <begin position="74"/>
        <end position="96"/>
    </location>
</feature>
<reference evidence="2 3" key="1">
    <citation type="submission" date="2024-04" db="EMBL/GenBank/DDBJ databases">
        <authorList>
            <person name="Fracassetti M."/>
        </authorList>
    </citation>
    <scope>NUCLEOTIDE SEQUENCE [LARGE SCALE GENOMIC DNA]</scope>
</reference>
<dbReference type="Proteomes" id="UP001497516">
    <property type="component" value="Chromosome 7"/>
</dbReference>
<gene>
    <name evidence="2" type="ORF">LTRI10_LOCUS41837</name>
</gene>
<keyword evidence="3" id="KW-1185">Reference proteome</keyword>
<accession>A0AAV2FV19</accession>